<accession>A0A1M6R9E2</accession>
<feature type="region of interest" description="Disordered" evidence="1">
    <location>
        <begin position="1"/>
        <end position="21"/>
    </location>
</feature>
<dbReference type="AlphaFoldDB" id="A0A1M6R9E2"/>
<protein>
    <recommendedName>
        <fullName evidence="4">Zinc-finger</fullName>
    </recommendedName>
</protein>
<reference evidence="3" key="1">
    <citation type="submission" date="2016-11" db="EMBL/GenBank/DDBJ databases">
        <authorList>
            <person name="Varghese N."/>
            <person name="Submissions S."/>
        </authorList>
    </citation>
    <scope>NUCLEOTIDE SEQUENCE [LARGE SCALE GENOMIC DNA]</scope>
    <source>
        <strain evidence="3">DSM 18569</strain>
    </source>
</reference>
<dbReference type="STRING" id="1121959.SAMN02746009_00637"/>
<dbReference type="OrthoDB" id="853185at2"/>
<sequence>MEKTSTTQIPSPTQQASPPAADCERVNTILDQLVVGQQPTVEDEEYIVGHADDCSPCFDNIDKQRAFIGFLMTHVGRKGAPNSLPQTILSRLQTEMA</sequence>
<keyword evidence="3" id="KW-1185">Reference proteome</keyword>
<dbReference type="EMBL" id="FRAS01000002">
    <property type="protein sequence ID" value="SHK29072.1"/>
    <property type="molecule type" value="Genomic_DNA"/>
</dbReference>
<evidence type="ECO:0000313" key="2">
    <source>
        <dbReference type="EMBL" id="SHK29072.1"/>
    </source>
</evidence>
<evidence type="ECO:0008006" key="4">
    <source>
        <dbReference type="Google" id="ProtNLM"/>
    </source>
</evidence>
<name>A0A1M6R9E2_9BACT</name>
<dbReference type="Proteomes" id="UP000183947">
    <property type="component" value="Unassembled WGS sequence"/>
</dbReference>
<proteinExistence type="predicted"/>
<gene>
    <name evidence="2" type="ORF">SAMN02746009_00637</name>
</gene>
<evidence type="ECO:0000313" key="3">
    <source>
        <dbReference type="Proteomes" id="UP000183947"/>
    </source>
</evidence>
<organism evidence="2 3">
    <name type="scientific">Hymenobacter psychrotolerans DSM 18569</name>
    <dbReference type="NCBI Taxonomy" id="1121959"/>
    <lineage>
        <taxon>Bacteria</taxon>
        <taxon>Pseudomonadati</taxon>
        <taxon>Bacteroidota</taxon>
        <taxon>Cytophagia</taxon>
        <taxon>Cytophagales</taxon>
        <taxon>Hymenobacteraceae</taxon>
        <taxon>Hymenobacter</taxon>
    </lineage>
</organism>
<evidence type="ECO:0000256" key="1">
    <source>
        <dbReference type="SAM" id="MobiDB-lite"/>
    </source>
</evidence>
<dbReference type="RefSeq" id="WP_073281260.1">
    <property type="nucleotide sequence ID" value="NZ_FRAS01000002.1"/>
</dbReference>